<dbReference type="OrthoDB" id="271711at2"/>
<dbReference type="InterPro" id="IPR013131">
    <property type="entry name" value="Mannitol_DH_N"/>
</dbReference>
<dbReference type="SUPFAM" id="SSF51735">
    <property type="entry name" value="NAD(P)-binding Rossmann-fold domains"/>
    <property type="match status" value="1"/>
</dbReference>
<dbReference type="PRINTS" id="PR00084">
    <property type="entry name" value="MTLDHDRGNASE"/>
</dbReference>
<dbReference type="PANTHER" id="PTHR43362:SF1">
    <property type="entry name" value="MANNITOL DEHYDROGENASE 2-RELATED"/>
    <property type="match status" value="1"/>
</dbReference>
<organism evidence="5 6">
    <name type="scientific">Zhengella mangrovi</name>
    <dbReference type="NCBI Taxonomy" id="1982044"/>
    <lineage>
        <taxon>Bacteria</taxon>
        <taxon>Pseudomonadati</taxon>
        <taxon>Pseudomonadota</taxon>
        <taxon>Alphaproteobacteria</taxon>
        <taxon>Hyphomicrobiales</taxon>
        <taxon>Notoacmeibacteraceae</taxon>
        <taxon>Zhengella</taxon>
    </lineage>
</organism>
<evidence type="ECO:0000313" key="5">
    <source>
        <dbReference type="EMBL" id="PHP67681.1"/>
    </source>
</evidence>
<evidence type="ECO:0000313" key="6">
    <source>
        <dbReference type="Proteomes" id="UP000221168"/>
    </source>
</evidence>
<comment type="caution">
    <text evidence="5">The sequence shown here is derived from an EMBL/GenBank/DDBJ whole genome shotgun (WGS) entry which is preliminary data.</text>
</comment>
<evidence type="ECO:0000259" key="3">
    <source>
        <dbReference type="Pfam" id="PF01232"/>
    </source>
</evidence>
<dbReference type="InterPro" id="IPR013328">
    <property type="entry name" value="6PGD_dom2"/>
</dbReference>
<dbReference type="RefSeq" id="WP_099305784.1">
    <property type="nucleotide sequence ID" value="NZ_PDVP01000003.1"/>
</dbReference>
<dbReference type="Pfam" id="PF01232">
    <property type="entry name" value="Mannitol_dh"/>
    <property type="match status" value="1"/>
</dbReference>
<dbReference type="Gene3D" id="1.10.1040.10">
    <property type="entry name" value="N-(1-d-carboxylethyl)-l-norvaline Dehydrogenase, domain 2"/>
    <property type="match status" value="1"/>
</dbReference>
<dbReference type="InterPro" id="IPR008927">
    <property type="entry name" value="6-PGluconate_DH-like_C_sf"/>
</dbReference>
<dbReference type="AlphaFoldDB" id="A0A2G1QQE2"/>
<proteinExistence type="predicted"/>
<dbReference type="InterPro" id="IPR013118">
    <property type="entry name" value="Mannitol_DH_C"/>
</dbReference>
<dbReference type="EMBL" id="PDVP01000003">
    <property type="protein sequence ID" value="PHP67681.1"/>
    <property type="molecule type" value="Genomic_DNA"/>
</dbReference>
<dbReference type="Gene3D" id="3.40.50.720">
    <property type="entry name" value="NAD(P)-binding Rossmann-like Domain"/>
    <property type="match status" value="1"/>
</dbReference>
<keyword evidence="6" id="KW-1185">Reference proteome</keyword>
<dbReference type="InterPro" id="IPR050988">
    <property type="entry name" value="Mannitol_DH/Oxidoreductase"/>
</dbReference>
<dbReference type="PROSITE" id="PS00974">
    <property type="entry name" value="MANNITOL_DHGENASE"/>
    <property type="match status" value="1"/>
</dbReference>
<dbReference type="Pfam" id="PF08125">
    <property type="entry name" value="Mannitol_dh_C"/>
    <property type="match status" value="1"/>
</dbReference>
<dbReference type="InterPro" id="IPR023027">
    <property type="entry name" value="Mannitol_DH_CS"/>
</dbReference>
<keyword evidence="1" id="KW-0560">Oxidoreductase</keyword>
<dbReference type="InterPro" id="IPR000669">
    <property type="entry name" value="Mannitol_DH"/>
</dbReference>
<feature type="domain" description="Mannitol dehydrogenase N-terminal" evidence="3">
    <location>
        <begin position="29"/>
        <end position="275"/>
    </location>
</feature>
<dbReference type="Proteomes" id="UP000221168">
    <property type="component" value="Unassembled WGS sequence"/>
</dbReference>
<dbReference type="InterPro" id="IPR036291">
    <property type="entry name" value="NAD(P)-bd_dom_sf"/>
</dbReference>
<evidence type="ECO:0000259" key="4">
    <source>
        <dbReference type="Pfam" id="PF08125"/>
    </source>
</evidence>
<evidence type="ECO:0000256" key="1">
    <source>
        <dbReference type="ARBA" id="ARBA00023002"/>
    </source>
</evidence>
<dbReference type="GO" id="GO:0016616">
    <property type="term" value="F:oxidoreductase activity, acting on the CH-OH group of donors, NAD or NADP as acceptor"/>
    <property type="evidence" value="ECO:0007669"/>
    <property type="project" value="TreeGrafter"/>
</dbReference>
<evidence type="ECO:0000256" key="2">
    <source>
        <dbReference type="ARBA" id="ARBA00023027"/>
    </source>
</evidence>
<name>A0A2G1QQE2_9HYPH</name>
<reference evidence="5 6" key="1">
    <citation type="submission" date="2017-10" db="EMBL/GenBank/DDBJ databases">
        <title>Sedimentibacterium mangrovi gen. nov., sp. nov., a novel member of family Phyllobacteriacea isolated from mangrove sediment.</title>
        <authorList>
            <person name="Liao H."/>
            <person name="Tian Y."/>
        </authorList>
    </citation>
    <scope>NUCLEOTIDE SEQUENCE [LARGE SCALE GENOMIC DNA]</scope>
    <source>
        <strain evidence="5 6">X9-2-2</strain>
    </source>
</reference>
<dbReference type="SUPFAM" id="SSF48179">
    <property type="entry name" value="6-phosphogluconate dehydrogenase C-terminal domain-like"/>
    <property type="match status" value="1"/>
</dbReference>
<dbReference type="PANTHER" id="PTHR43362">
    <property type="entry name" value="MANNITOL DEHYDROGENASE DSF1-RELATED"/>
    <property type="match status" value="1"/>
</dbReference>
<gene>
    <name evidence="5" type="ORF">CSC94_08265</name>
</gene>
<dbReference type="GO" id="GO:0019594">
    <property type="term" value="P:mannitol metabolic process"/>
    <property type="evidence" value="ECO:0007669"/>
    <property type="project" value="InterPro"/>
</dbReference>
<keyword evidence="2" id="KW-0520">NAD</keyword>
<accession>A0A2G1QQE2</accession>
<protein>
    <submittedName>
        <fullName evidence="5">D-mannonate oxidoreductase</fullName>
    </submittedName>
</protein>
<sequence length="492" mass="51799">MSARRLTTLADVTGPAALPGYDPAAHGCGIVHLGAGAFHRAHQAVCTDDALARSGGDWRIVGVSLRGTGVADALNPQNGLYTLIERGAEGTRARVLASIDRVVAASRDRTALLAAMTDPRTRIVSLTVTEKAYGIDRTAMDADAGHPAVAADLLHPHAPQGVLGLIVEGLRLRRIAGTPPFTVLCCDNLPDNGALLAAGVVGFARRIDPDLAEWIAGNVAFPSSMVDRITPAATDETRAEAGRQTGCDDHGAIETEAFTQWVIEDRFPAGRPDWEAGGALFVADVKPYEQMKLRMLNGAHSMLAYAGFLSGHVHVRDVMGNAALVKLIERHMRAAAATLPPLQGIDLETYRADLLARFGNPAIAHQTFQIAMDGTEKLPQRILGPAAETLATGGNLRPFAFAVAAWMRYCLGRGEDGTSYALRDPREAGIASAVDGKATAEGISAALHALPGLFPQPLSTDPSWRAAVTDALATMLRVGMAAAIDREAGTLS</sequence>
<feature type="domain" description="Mannitol dehydrogenase C-terminal" evidence="4">
    <location>
        <begin position="284"/>
        <end position="448"/>
    </location>
</feature>